<accession>A0ACB8RE23</accession>
<reference evidence="1" key="1">
    <citation type="submission" date="2021-02" db="EMBL/GenBank/DDBJ databases">
        <authorList>
            <consortium name="DOE Joint Genome Institute"/>
            <person name="Ahrendt S."/>
            <person name="Looney B.P."/>
            <person name="Miyauchi S."/>
            <person name="Morin E."/>
            <person name="Drula E."/>
            <person name="Courty P.E."/>
            <person name="Chicoki N."/>
            <person name="Fauchery L."/>
            <person name="Kohler A."/>
            <person name="Kuo A."/>
            <person name="Labutti K."/>
            <person name="Pangilinan J."/>
            <person name="Lipzen A."/>
            <person name="Riley R."/>
            <person name="Andreopoulos W."/>
            <person name="He G."/>
            <person name="Johnson J."/>
            <person name="Barry K.W."/>
            <person name="Grigoriev I.V."/>
            <person name="Nagy L."/>
            <person name="Hibbett D."/>
            <person name="Henrissat B."/>
            <person name="Matheny P.B."/>
            <person name="Labbe J."/>
            <person name="Martin F."/>
        </authorList>
    </citation>
    <scope>NUCLEOTIDE SEQUENCE</scope>
    <source>
        <strain evidence="1">FP105234-sp</strain>
    </source>
</reference>
<dbReference type="EMBL" id="MU276083">
    <property type="protein sequence ID" value="KAI0042119.1"/>
    <property type="molecule type" value="Genomic_DNA"/>
</dbReference>
<evidence type="ECO:0000313" key="1">
    <source>
        <dbReference type="EMBL" id="KAI0042119.1"/>
    </source>
</evidence>
<dbReference type="Proteomes" id="UP000814033">
    <property type="component" value="Unassembled WGS sequence"/>
</dbReference>
<name>A0ACB8RE23_9AGAM</name>
<reference evidence="1" key="2">
    <citation type="journal article" date="2022" name="New Phytol.">
        <title>Evolutionary transition to the ectomycorrhizal habit in the genomes of a hyperdiverse lineage of mushroom-forming fungi.</title>
        <authorList>
            <person name="Looney B."/>
            <person name="Miyauchi S."/>
            <person name="Morin E."/>
            <person name="Drula E."/>
            <person name="Courty P.E."/>
            <person name="Kohler A."/>
            <person name="Kuo A."/>
            <person name="LaButti K."/>
            <person name="Pangilinan J."/>
            <person name="Lipzen A."/>
            <person name="Riley R."/>
            <person name="Andreopoulos W."/>
            <person name="He G."/>
            <person name="Johnson J."/>
            <person name="Nolan M."/>
            <person name="Tritt A."/>
            <person name="Barry K.W."/>
            <person name="Grigoriev I.V."/>
            <person name="Nagy L.G."/>
            <person name="Hibbett D."/>
            <person name="Henrissat B."/>
            <person name="Matheny P.B."/>
            <person name="Labbe J."/>
            <person name="Martin F.M."/>
        </authorList>
    </citation>
    <scope>NUCLEOTIDE SEQUENCE</scope>
    <source>
        <strain evidence="1">FP105234-sp</strain>
    </source>
</reference>
<protein>
    <submittedName>
        <fullName evidence="1">Uncharacterized protein</fullName>
    </submittedName>
</protein>
<comment type="caution">
    <text evidence="1">The sequence shown here is derived from an EMBL/GenBank/DDBJ whole genome shotgun (WGS) entry which is preliminary data.</text>
</comment>
<evidence type="ECO:0000313" key="2">
    <source>
        <dbReference type="Proteomes" id="UP000814033"/>
    </source>
</evidence>
<proteinExistence type="predicted"/>
<keyword evidence="2" id="KW-1185">Reference proteome</keyword>
<sequence>MSMCLRRRFIATHLYKAERLQCLLCAAMNTEKLRSGLSEQIREADRGLLRPWELFPDFHANLASSHLAQTIDLSVFLIHTLVASTWSSSLNSVGLVGLLTTDLPVIDWQLRTAESLLSLLRFRGPDLSSSTETLLAVDRCSLATIPPSSRTLASNATCQPTSRRRNPRNPLGLPGLSGAQYRLHHPPRVCVRLQSLDTCFAARPLRPLRLPRLYTSYFALVASHCLRIASSRRACQVYPRQLTVVWGQPCVRRDRARVARSLPKYHEHLLQRPHPLQPVRYGRAASAGN</sequence>
<gene>
    <name evidence="1" type="ORF">FA95DRAFT_614384</name>
</gene>
<organism evidence="1 2">
    <name type="scientific">Auriscalpium vulgare</name>
    <dbReference type="NCBI Taxonomy" id="40419"/>
    <lineage>
        <taxon>Eukaryota</taxon>
        <taxon>Fungi</taxon>
        <taxon>Dikarya</taxon>
        <taxon>Basidiomycota</taxon>
        <taxon>Agaricomycotina</taxon>
        <taxon>Agaricomycetes</taxon>
        <taxon>Russulales</taxon>
        <taxon>Auriscalpiaceae</taxon>
        <taxon>Auriscalpium</taxon>
    </lineage>
</organism>